<dbReference type="RefSeq" id="WP_381351074.1">
    <property type="nucleotide sequence ID" value="NZ_JBHMCY010000146.1"/>
</dbReference>
<sequence>HHLDGLPTYPFQRQRYWLDVSDYLAESWLGEALVSDPARLGVSALDHPLLGAAVTVPDSGALVLTGRLSVRDQPWLADHDVLGSVLLPGTGFVELVLRAAQEADCDRIEELTLTSPLILPDDGGLVVRVLVSGPDESGRRTVAVYSAAEEQAGGTWTLHAEGLLAAGTAPVADAFGAWPPPGATVRPTDGAYERLLSRGYGYGPVFQGLRAAWERGDELFAEIALPEDARADARRCAVHPALLDAALHASLLEDPDGSEATLLPFSWNGVSRHATGATALRVRMRPAGPDSVTLDIADDAGRPVLSVTSLVSRAVSARQLDTVRGTGNATLYRVRWQNAAALAAPSARSRWAVVGPSDLALPAFPGLAELAEAVEAGDTEVPDVVLLPLDPGPGDVPSAVRATASAALRALRTWLADERLTASRLVVLTRRAVTVRDDERADLAAAPVWGLVRAAQAENPGRFVLADLDGSAESRAALPAALGSDEPEFALRQGELLVPRLVVADARPRPERLDGTILITGGTGGLGALVARHLVTAHGVRRLVLTSRRGAGTPGAAELAAELTGLGAEVTVAACDAADRDALAAVLAAIPAEHPLTAVVHAAGVVDNGLVTTLDPDRLASVLRPKVDGAWNVHELTRDLPLTAFVLFSSAGGLVLAAGQGGYAAANVFLDALAEHRAATGLPATSLAYGLWGLDTGFGSALTDDDLARMAQQGFPALTAAEGLAALDVALPGPATLVPVRINAAGVRANGPVPALLRDVVRVPRAARTTAGSAWTDRLAGLGGGDREAALLDLVRTEVAAVLGHASAEAVAPDRAFSELGFDSLTAVELRNRLSTATGLRLPATLVFDHPTADAVAAHLGETLGGTTAGTPAAGTAPHHRTDDEPIAVVGMACRFPGGVSSPEDLWRLLAAGDEAIVPLPTDRGWDEDLYDPDPGRPGKCYARGGGFLHEAGDFDAGFFGIGPNEASAMDPQQRLLLETSWEAFERAGIDPASLRGSRTGVFAGVMYHDYGYGSSSGGSAVAGRVSYTLGLEGPAVAVDTACSSSLVALHSAVQALRSGECSLALAAGVAVMASPEILVEFSRQRGLSADGRCRSYASGADGTGWAEGAGTLLVERVSDARRNGRPVLAVIRGTAVNQDGASNGFFAPNGPSQQRVIRQALASAGLTSADVDAVEGHGTGTTLGDPIEAQALLATYGQDRPAERPLWLGSVKSNLGHTQAAAGAAGIMKMVLAMRHGVLPRTL</sequence>
<evidence type="ECO:0000256" key="6">
    <source>
        <dbReference type="PROSITE-ProRule" id="PRU01363"/>
    </source>
</evidence>
<dbReference type="InterPro" id="IPR042104">
    <property type="entry name" value="PKS_dehydratase_sf"/>
</dbReference>
<keyword evidence="2" id="KW-0597">Phosphoprotein</keyword>
<evidence type="ECO:0000259" key="7">
    <source>
        <dbReference type="PROSITE" id="PS50075"/>
    </source>
</evidence>
<feature type="domain" description="PKS/mFAS DH" evidence="9">
    <location>
        <begin position="47"/>
        <end position="321"/>
    </location>
</feature>
<dbReference type="InterPro" id="IPR014030">
    <property type="entry name" value="Ketoacyl_synth_N"/>
</dbReference>
<proteinExistence type="predicted"/>
<dbReference type="Pfam" id="PF21089">
    <property type="entry name" value="PKS_DH_N"/>
    <property type="match status" value="1"/>
</dbReference>
<dbReference type="InterPro" id="IPR049552">
    <property type="entry name" value="PKS_DH_N"/>
</dbReference>
<protein>
    <submittedName>
        <fullName evidence="10">Type I polyketide synthase</fullName>
    </submittedName>
</protein>
<dbReference type="InterPro" id="IPR036736">
    <property type="entry name" value="ACP-like_sf"/>
</dbReference>
<dbReference type="SUPFAM" id="SSF47336">
    <property type="entry name" value="ACP-like"/>
    <property type="match status" value="1"/>
</dbReference>
<evidence type="ECO:0000256" key="4">
    <source>
        <dbReference type="ARBA" id="ARBA00023268"/>
    </source>
</evidence>
<dbReference type="Pfam" id="PF22953">
    <property type="entry name" value="SpnB_Rossmann"/>
    <property type="match status" value="1"/>
</dbReference>
<dbReference type="Gene3D" id="1.10.1200.10">
    <property type="entry name" value="ACP-like"/>
    <property type="match status" value="1"/>
</dbReference>
<keyword evidence="1" id="KW-0596">Phosphopantetheine</keyword>
<dbReference type="SMART" id="SM00825">
    <property type="entry name" value="PKS_KS"/>
    <property type="match status" value="1"/>
</dbReference>
<dbReference type="InterPro" id="IPR049900">
    <property type="entry name" value="PKS_mFAS_DH"/>
</dbReference>
<dbReference type="InterPro" id="IPR055123">
    <property type="entry name" value="SpnB-like_Rossmann"/>
</dbReference>
<dbReference type="PANTHER" id="PTHR43775:SF51">
    <property type="entry name" value="INACTIVE PHENOLPHTHIOCEROL SYNTHESIS POLYKETIDE SYNTHASE TYPE I PKS1-RELATED"/>
    <property type="match status" value="1"/>
</dbReference>
<dbReference type="PROSITE" id="PS52004">
    <property type="entry name" value="KS3_2"/>
    <property type="match status" value="1"/>
</dbReference>
<keyword evidence="5" id="KW-0012">Acyltransferase</keyword>
<dbReference type="InterPro" id="IPR020806">
    <property type="entry name" value="PKS_PP-bd"/>
</dbReference>
<dbReference type="InterPro" id="IPR049551">
    <property type="entry name" value="PKS_DH_C"/>
</dbReference>
<dbReference type="PANTHER" id="PTHR43775">
    <property type="entry name" value="FATTY ACID SYNTHASE"/>
    <property type="match status" value="1"/>
</dbReference>
<comment type="caution">
    <text evidence="10">The sequence shown here is derived from an EMBL/GenBank/DDBJ whole genome shotgun (WGS) entry which is preliminary data.</text>
</comment>
<evidence type="ECO:0000259" key="8">
    <source>
        <dbReference type="PROSITE" id="PS52004"/>
    </source>
</evidence>
<dbReference type="SMART" id="SM00826">
    <property type="entry name" value="PKS_DH"/>
    <property type="match status" value="1"/>
</dbReference>
<dbReference type="InterPro" id="IPR020807">
    <property type="entry name" value="PKS_DH"/>
</dbReference>
<feature type="region of interest" description="N-terminal hotdog fold" evidence="6">
    <location>
        <begin position="47"/>
        <end position="171"/>
    </location>
</feature>
<dbReference type="PROSITE" id="PS50075">
    <property type="entry name" value="CARRIER"/>
    <property type="match status" value="1"/>
</dbReference>
<feature type="active site" description="Proton acceptor; for dehydratase activity" evidence="6">
    <location>
        <position position="79"/>
    </location>
</feature>
<dbReference type="SMART" id="SM01294">
    <property type="entry name" value="PKS_PP_betabranch"/>
    <property type="match status" value="1"/>
</dbReference>
<reference evidence="10 11" key="1">
    <citation type="submission" date="2024-09" db="EMBL/GenBank/DDBJ databases">
        <authorList>
            <person name="Sun Q."/>
            <person name="Mori K."/>
        </authorList>
    </citation>
    <scope>NUCLEOTIDE SEQUENCE [LARGE SCALE GENOMIC DNA]</scope>
    <source>
        <strain evidence="10 11">JCM 6917</strain>
    </source>
</reference>
<name>A0ABV5NCL7_9ACTN</name>
<dbReference type="SUPFAM" id="SSF51735">
    <property type="entry name" value="NAD(P)-binding Rossmann-fold domains"/>
    <property type="match status" value="2"/>
</dbReference>
<feature type="non-terminal residue" evidence="10">
    <location>
        <position position="1244"/>
    </location>
</feature>
<dbReference type="InterPro" id="IPR013968">
    <property type="entry name" value="PKS_KR"/>
</dbReference>
<evidence type="ECO:0000256" key="2">
    <source>
        <dbReference type="ARBA" id="ARBA00022553"/>
    </source>
</evidence>
<dbReference type="PROSITE" id="PS00606">
    <property type="entry name" value="KS3_1"/>
    <property type="match status" value="1"/>
</dbReference>
<feature type="region of interest" description="C-terminal hotdog fold" evidence="6">
    <location>
        <begin position="183"/>
        <end position="321"/>
    </location>
</feature>
<dbReference type="Gene3D" id="3.10.129.110">
    <property type="entry name" value="Polyketide synthase dehydratase"/>
    <property type="match status" value="1"/>
</dbReference>
<dbReference type="Gene3D" id="3.40.47.10">
    <property type="match status" value="1"/>
</dbReference>
<dbReference type="InterPro" id="IPR016039">
    <property type="entry name" value="Thiolase-like"/>
</dbReference>
<organism evidence="10 11">
    <name type="scientific">Streptomyces cinereospinus</name>
    <dbReference type="NCBI Taxonomy" id="285561"/>
    <lineage>
        <taxon>Bacteria</taxon>
        <taxon>Bacillati</taxon>
        <taxon>Actinomycetota</taxon>
        <taxon>Actinomycetes</taxon>
        <taxon>Kitasatosporales</taxon>
        <taxon>Streptomycetaceae</taxon>
        <taxon>Streptomyces</taxon>
    </lineage>
</organism>
<dbReference type="InterPro" id="IPR018201">
    <property type="entry name" value="Ketoacyl_synth_AS"/>
</dbReference>
<gene>
    <name evidence="10" type="ORF">ACFF45_35065</name>
</gene>
<dbReference type="Proteomes" id="UP001589709">
    <property type="component" value="Unassembled WGS sequence"/>
</dbReference>
<dbReference type="Pfam" id="PF00550">
    <property type="entry name" value="PP-binding"/>
    <property type="match status" value="1"/>
</dbReference>
<dbReference type="SMART" id="SM00823">
    <property type="entry name" value="PKS_PP"/>
    <property type="match status" value="1"/>
</dbReference>
<keyword evidence="3" id="KW-0808">Transferase</keyword>
<dbReference type="SMART" id="SM00822">
    <property type="entry name" value="PKS_KR"/>
    <property type="match status" value="1"/>
</dbReference>
<dbReference type="Pfam" id="PF14765">
    <property type="entry name" value="PS-DH"/>
    <property type="match status" value="1"/>
</dbReference>
<dbReference type="InterPro" id="IPR036291">
    <property type="entry name" value="NAD(P)-bd_dom_sf"/>
</dbReference>
<dbReference type="InterPro" id="IPR020841">
    <property type="entry name" value="PKS_Beta-ketoAc_synthase_dom"/>
</dbReference>
<evidence type="ECO:0000256" key="5">
    <source>
        <dbReference type="ARBA" id="ARBA00023315"/>
    </source>
</evidence>
<dbReference type="Pfam" id="PF02801">
    <property type="entry name" value="Ketoacyl-synt_C"/>
    <property type="match status" value="1"/>
</dbReference>
<dbReference type="PROSITE" id="PS52019">
    <property type="entry name" value="PKS_MFAS_DH"/>
    <property type="match status" value="1"/>
</dbReference>
<dbReference type="InterPro" id="IPR057326">
    <property type="entry name" value="KR_dom"/>
</dbReference>
<keyword evidence="4" id="KW-0511">Multifunctional enzyme</keyword>
<dbReference type="InterPro" id="IPR006162">
    <property type="entry name" value="Ppantetheine_attach_site"/>
</dbReference>
<dbReference type="InterPro" id="IPR050091">
    <property type="entry name" value="PKS_NRPS_Biosynth_Enz"/>
</dbReference>
<accession>A0ABV5NCL7</accession>
<evidence type="ECO:0000313" key="11">
    <source>
        <dbReference type="Proteomes" id="UP001589709"/>
    </source>
</evidence>
<evidence type="ECO:0000259" key="9">
    <source>
        <dbReference type="PROSITE" id="PS52019"/>
    </source>
</evidence>
<dbReference type="CDD" id="cd00833">
    <property type="entry name" value="PKS"/>
    <property type="match status" value="1"/>
</dbReference>
<dbReference type="PROSITE" id="PS00012">
    <property type="entry name" value="PHOSPHOPANTETHEINE"/>
    <property type="match status" value="1"/>
</dbReference>
<feature type="domain" description="Ketosynthase family 3 (KS3)" evidence="8">
    <location>
        <begin position="884"/>
        <end position="1244"/>
    </location>
</feature>
<dbReference type="InterPro" id="IPR009081">
    <property type="entry name" value="PP-bd_ACP"/>
</dbReference>
<feature type="non-terminal residue" evidence="10">
    <location>
        <position position="1"/>
    </location>
</feature>
<evidence type="ECO:0000256" key="3">
    <source>
        <dbReference type="ARBA" id="ARBA00022679"/>
    </source>
</evidence>
<evidence type="ECO:0000256" key="1">
    <source>
        <dbReference type="ARBA" id="ARBA00022450"/>
    </source>
</evidence>
<feature type="domain" description="Carrier" evidence="7">
    <location>
        <begin position="789"/>
        <end position="864"/>
    </location>
</feature>
<dbReference type="EMBL" id="JBHMCY010000146">
    <property type="protein sequence ID" value="MFB9467761.1"/>
    <property type="molecule type" value="Genomic_DNA"/>
</dbReference>
<dbReference type="InterPro" id="IPR014031">
    <property type="entry name" value="Ketoacyl_synth_C"/>
</dbReference>
<evidence type="ECO:0000313" key="10">
    <source>
        <dbReference type="EMBL" id="MFB9467761.1"/>
    </source>
</evidence>
<dbReference type="CDD" id="cd08956">
    <property type="entry name" value="KR_3_FAS_SDR_x"/>
    <property type="match status" value="1"/>
</dbReference>
<dbReference type="Pfam" id="PF00109">
    <property type="entry name" value="ketoacyl-synt"/>
    <property type="match status" value="1"/>
</dbReference>
<dbReference type="SUPFAM" id="SSF53901">
    <property type="entry name" value="Thiolase-like"/>
    <property type="match status" value="1"/>
</dbReference>
<keyword evidence="11" id="KW-1185">Reference proteome</keyword>
<feature type="active site" description="Proton donor; for dehydratase activity" evidence="6">
    <location>
        <position position="244"/>
    </location>
</feature>
<dbReference type="Gene3D" id="3.40.50.720">
    <property type="entry name" value="NAD(P)-binding Rossmann-like Domain"/>
    <property type="match status" value="1"/>
</dbReference>
<dbReference type="Pfam" id="PF08659">
    <property type="entry name" value="KR"/>
    <property type="match status" value="1"/>
</dbReference>